<organism evidence="1 2">
    <name type="scientific">Macrosiphum euphorbiae</name>
    <name type="common">potato aphid</name>
    <dbReference type="NCBI Taxonomy" id="13131"/>
    <lineage>
        <taxon>Eukaryota</taxon>
        <taxon>Metazoa</taxon>
        <taxon>Ecdysozoa</taxon>
        <taxon>Arthropoda</taxon>
        <taxon>Hexapoda</taxon>
        <taxon>Insecta</taxon>
        <taxon>Pterygota</taxon>
        <taxon>Neoptera</taxon>
        <taxon>Paraneoptera</taxon>
        <taxon>Hemiptera</taxon>
        <taxon>Sternorrhyncha</taxon>
        <taxon>Aphidomorpha</taxon>
        <taxon>Aphidoidea</taxon>
        <taxon>Aphididae</taxon>
        <taxon>Macrosiphini</taxon>
        <taxon>Macrosiphum</taxon>
    </lineage>
</organism>
<comment type="caution">
    <text evidence="1">The sequence shown here is derived from an EMBL/GenBank/DDBJ whole genome shotgun (WGS) entry which is preliminary data.</text>
</comment>
<evidence type="ECO:0000313" key="1">
    <source>
        <dbReference type="EMBL" id="CAI6352564.1"/>
    </source>
</evidence>
<sequence length="86" mass="9842">MIKNCCSREELQLVSNNGLEDSKVQRDKFVSIREAVAKLSIYSGQGFVKCQYQAGKWQCQTNQCLCFKKNLKCSNKCHQITTCDNK</sequence>
<dbReference type="EMBL" id="CARXXK010000002">
    <property type="protein sequence ID" value="CAI6352564.1"/>
    <property type="molecule type" value="Genomic_DNA"/>
</dbReference>
<accession>A0AAV0W9N2</accession>
<reference evidence="1 2" key="1">
    <citation type="submission" date="2023-01" db="EMBL/GenBank/DDBJ databases">
        <authorList>
            <person name="Whitehead M."/>
        </authorList>
    </citation>
    <scope>NUCLEOTIDE SEQUENCE [LARGE SCALE GENOMIC DNA]</scope>
</reference>
<proteinExistence type="predicted"/>
<keyword evidence="2" id="KW-1185">Reference proteome</keyword>
<protein>
    <submittedName>
        <fullName evidence="1">Uncharacterized protein</fullName>
    </submittedName>
</protein>
<gene>
    <name evidence="1" type="ORF">MEUPH1_LOCUS8788</name>
</gene>
<dbReference type="Proteomes" id="UP001160148">
    <property type="component" value="Unassembled WGS sequence"/>
</dbReference>
<evidence type="ECO:0000313" key="2">
    <source>
        <dbReference type="Proteomes" id="UP001160148"/>
    </source>
</evidence>
<dbReference type="AlphaFoldDB" id="A0AAV0W9N2"/>
<name>A0AAV0W9N2_9HEMI</name>